<dbReference type="SUPFAM" id="SSF51695">
    <property type="entry name" value="PLC-like phosphodiesterases"/>
    <property type="match status" value="1"/>
</dbReference>
<dbReference type="PANTHER" id="PTHR13593:SF113">
    <property type="entry name" value="SI:DKEY-266F7.9"/>
    <property type="match status" value="1"/>
</dbReference>
<dbReference type="PROSITE" id="PS50007">
    <property type="entry name" value="PIPLC_X_DOMAIN"/>
    <property type="match status" value="1"/>
</dbReference>
<dbReference type="EMBL" id="JASJQH010007778">
    <property type="protein sequence ID" value="KAK9701858.1"/>
    <property type="molecule type" value="Genomic_DNA"/>
</dbReference>
<dbReference type="PANTHER" id="PTHR13593">
    <property type="match status" value="1"/>
</dbReference>
<feature type="domain" description="Phosphatidylinositol-specific phospholipase C X" evidence="1">
    <location>
        <begin position="118"/>
        <end position="257"/>
    </location>
</feature>
<accession>A0ABR2VTS1</accession>
<dbReference type="Proteomes" id="UP001479436">
    <property type="component" value="Unassembled WGS sequence"/>
</dbReference>
<proteinExistence type="predicted"/>
<dbReference type="InterPro" id="IPR051057">
    <property type="entry name" value="PI-PLC_domain"/>
</dbReference>
<keyword evidence="3" id="KW-1185">Reference proteome</keyword>
<name>A0ABR2VTS1_9FUNG</name>
<dbReference type="SMART" id="SM00148">
    <property type="entry name" value="PLCXc"/>
    <property type="match status" value="1"/>
</dbReference>
<dbReference type="InterPro" id="IPR017946">
    <property type="entry name" value="PLC-like_Pdiesterase_TIM-brl"/>
</dbReference>
<protein>
    <recommendedName>
        <fullName evidence="1">Phosphatidylinositol-specific phospholipase C X domain-containing protein</fullName>
    </recommendedName>
</protein>
<reference evidence="2 3" key="1">
    <citation type="submission" date="2023-04" db="EMBL/GenBank/DDBJ databases">
        <title>Genome of Basidiobolus ranarum AG-B5.</title>
        <authorList>
            <person name="Stajich J.E."/>
            <person name="Carter-House D."/>
            <person name="Gryganskyi A."/>
        </authorList>
    </citation>
    <scope>NUCLEOTIDE SEQUENCE [LARGE SCALE GENOMIC DNA]</scope>
    <source>
        <strain evidence="2 3">AG-B5</strain>
    </source>
</reference>
<organism evidence="2 3">
    <name type="scientific">Basidiobolus ranarum</name>
    <dbReference type="NCBI Taxonomy" id="34480"/>
    <lineage>
        <taxon>Eukaryota</taxon>
        <taxon>Fungi</taxon>
        <taxon>Fungi incertae sedis</taxon>
        <taxon>Zoopagomycota</taxon>
        <taxon>Entomophthoromycotina</taxon>
        <taxon>Basidiobolomycetes</taxon>
        <taxon>Basidiobolales</taxon>
        <taxon>Basidiobolaceae</taxon>
        <taxon>Basidiobolus</taxon>
    </lineage>
</organism>
<evidence type="ECO:0000313" key="2">
    <source>
        <dbReference type="EMBL" id="KAK9701858.1"/>
    </source>
</evidence>
<dbReference type="InterPro" id="IPR000909">
    <property type="entry name" value="PLipase_C_PInositol-sp_X_dom"/>
</dbReference>
<comment type="caution">
    <text evidence="2">The sequence shown here is derived from an EMBL/GenBank/DDBJ whole genome shotgun (WGS) entry which is preliminary data.</text>
</comment>
<sequence length="375" mass="43037">MTHPTETPYVPTIYHANTPWMPGELEEYEKNKNEEPTKTQNPYWDRLDHFTQVFPIISQARSLMQLAVGDTHGARQTQSNFINRFLEGVAGKLPDAPDLTNRSRWMEETAECVPGFKNKKLYEISIPATHNSATYTTIQAGSPWVVCQRHPIYTQLRGGIRSLDFRVCDDSGDSNLWVSHGSLCSHLINHLEEIKQFLNENPKEIVLVLMKKDWDRKLSINGLATLKRIILSFFGSKLISKKDMLELDISELMSQGKQFGFYHESLKFGEPIVLLPTNWSWDKTNSDDPEPLFEKLTSWGESQKYENMKFTALECILTPSVQSVVTSLRPLSEVTKPVHEKLLALLRSNWTAQTNIITFDYCPDAIIEEVIKRNF</sequence>
<gene>
    <name evidence="2" type="ORF">K7432_011544</name>
</gene>
<evidence type="ECO:0000313" key="3">
    <source>
        <dbReference type="Proteomes" id="UP001479436"/>
    </source>
</evidence>
<dbReference type="Pfam" id="PF00388">
    <property type="entry name" value="PI-PLC-X"/>
    <property type="match status" value="1"/>
</dbReference>
<dbReference type="Gene3D" id="3.20.20.190">
    <property type="entry name" value="Phosphatidylinositol (PI) phosphodiesterase"/>
    <property type="match status" value="1"/>
</dbReference>
<evidence type="ECO:0000259" key="1">
    <source>
        <dbReference type="SMART" id="SM00148"/>
    </source>
</evidence>